<dbReference type="AlphaFoldDB" id="A0AAV8VG28"/>
<reference evidence="1 2" key="1">
    <citation type="journal article" date="2023" name="Insect Mol. Biol.">
        <title>Genome sequencing provides insights into the evolution of gene families encoding plant cell wall-degrading enzymes in longhorned beetles.</title>
        <authorList>
            <person name="Shin N.R."/>
            <person name="Okamura Y."/>
            <person name="Kirsch R."/>
            <person name="Pauchet Y."/>
        </authorList>
    </citation>
    <scope>NUCLEOTIDE SEQUENCE [LARGE SCALE GENOMIC DNA]</scope>
    <source>
        <strain evidence="1">EAD_L_NR</strain>
    </source>
</reference>
<evidence type="ECO:0000313" key="2">
    <source>
        <dbReference type="Proteomes" id="UP001159042"/>
    </source>
</evidence>
<keyword evidence="2" id="KW-1185">Reference proteome</keyword>
<dbReference type="Proteomes" id="UP001159042">
    <property type="component" value="Unassembled WGS sequence"/>
</dbReference>
<accession>A0AAV8VG28</accession>
<organism evidence="1 2">
    <name type="scientific">Exocentrus adspersus</name>
    <dbReference type="NCBI Taxonomy" id="1586481"/>
    <lineage>
        <taxon>Eukaryota</taxon>
        <taxon>Metazoa</taxon>
        <taxon>Ecdysozoa</taxon>
        <taxon>Arthropoda</taxon>
        <taxon>Hexapoda</taxon>
        <taxon>Insecta</taxon>
        <taxon>Pterygota</taxon>
        <taxon>Neoptera</taxon>
        <taxon>Endopterygota</taxon>
        <taxon>Coleoptera</taxon>
        <taxon>Polyphaga</taxon>
        <taxon>Cucujiformia</taxon>
        <taxon>Chrysomeloidea</taxon>
        <taxon>Cerambycidae</taxon>
        <taxon>Lamiinae</taxon>
        <taxon>Acanthocinini</taxon>
        <taxon>Exocentrus</taxon>
    </lineage>
</organism>
<gene>
    <name evidence="1" type="ORF">NQ315_006046</name>
</gene>
<sequence>MSNIKEEVVNELHKPARKKFKLRHVIVKGLNDLIQIDLVMSRDLNVLPAKICIDDFLENFAWKMIETESIDKKRLKTEGRESRGIKQALKTFKHLHSGGVKGVLNHILNQN</sequence>
<comment type="caution">
    <text evidence="1">The sequence shown here is derived from an EMBL/GenBank/DDBJ whole genome shotgun (WGS) entry which is preliminary data.</text>
</comment>
<dbReference type="EMBL" id="JANEYG010000101">
    <property type="protein sequence ID" value="KAJ8913128.1"/>
    <property type="molecule type" value="Genomic_DNA"/>
</dbReference>
<name>A0AAV8VG28_9CUCU</name>
<proteinExistence type="predicted"/>
<protein>
    <submittedName>
        <fullName evidence="1">Uncharacterized protein</fullName>
    </submittedName>
</protein>
<evidence type="ECO:0000313" key="1">
    <source>
        <dbReference type="EMBL" id="KAJ8913128.1"/>
    </source>
</evidence>